<evidence type="ECO:0000313" key="1">
    <source>
        <dbReference type="EMBL" id="KAJ1350834.1"/>
    </source>
</evidence>
<evidence type="ECO:0000313" key="2">
    <source>
        <dbReference type="Proteomes" id="UP001196413"/>
    </source>
</evidence>
<organism evidence="1 2">
    <name type="scientific">Parelaphostrongylus tenuis</name>
    <name type="common">Meningeal worm</name>
    <dbReference type="NCBI Taxonomy" id="148309"/>
    <lineage>
        <taxon>Eukaryota</taxon>
        <taxon>Metazoa</taxon>
        <taxon>Ecdysozoa</taxon>
        <taxon>Nematoda</taxon>
        <taxon>Chromadorea</taxon>
        <taxon>Rhabditida</taxon>
        <taxon>Rhabditina</taxon>
        <taxon>Rhabditomorpha</taxon>
        <taxon>Strongyloidea</taxon>
        <taxon>Metastrongylidae</taxon>
        <taxon>Parelaphostrongylus</taxon>
    </lineage>
</organism>
<keyword evidence="2" id="KW-1185">Reference proteome</keyword>
<dbReference type="Proteomes" id="UP001196413">
    <property type="component" value="Unassembled WGS sequence"/>
</dbReference>
<gene>
    <name evidence="1" type="ORF">KIN20_006727</name>
</gene>
<accession>A0AAD5MUG5</accession>
<dbReference type="AlphaFoldDB" id="A0AAD5MUG5"/>
<name>A0AAD5MUG5_PARTN</name>
<reference evidence="1" key="1">
    <citation type="submission" date="2021-06" db="EMBL/GenBank/DDBJ databases">
        <title>Parelaphostrongylus tenuis whole genome reference sequence.</title>
        <authorList>
            <person name="Garwood T.J."/>
            <person name="Larsen P.A."/>
            <person name="Fountain-Jones N.M."/>
            <person name="Garbe J.R."/>
            <person name="Macchietto M.G."/>
            <person name="Kania S.A."/>
            <person name="Gerhold R.W."/>
            <person name="Richards J.E."/>
            <person name="Wolf T.M."/>
        </authorList>
    </citation>
    <scope>NUCLEOTIDE SEQUENCE</scope>
    <source>
        <strain evidence="1">MNPRO001-30</strain>
        <tissue evidence="1">Meninges</tissue>
    </source>
</reference>
<dbReference type="EMBL" id="JAHQIW010000951">
    <property type="protein sequence ID" value="KAJ1350834.1"/>
    <property type="molecule type" value="Genomic_DNA"/>
</dbReference>
<sequence>MTTPPIIHVFAAFQGTGTHTDLTTSGSDREVHEGLRTLMILWKMDSEVNNDDDDDGEDDIDT</sequence>
<proteinExistence type="predicted"/>
<comment type="caution">
    <text evidence="1">The sequence shown here is derived from an EMBL/GenBank/DDBJ whole genome shotgun (WGS) entry which is preliminary data.</text>
</comment>
<protein>
    <submittedName>
        <fullName evidence="1">Uncharacterized protein</fullName>
    </submittedName>
</protein>